<dbReference type="PANTHER" id="PTHR43543">
    <property type="entry name" value="MALONIC SEMIALDEHYDE REDUCTASE RUTE-RELATED"/>
    <property type="match status" value="1"/>
</dbReference>
<evidence type="ECO:0000259" key="1">
    <source>
        <dbReference type="Pfam" id="PF00881"/>
    </source>
</evidence>
<proteinExistence type="predicted"/>
<dbReference type="Pfam" id="PF00881">
    <property type="entry name" value="Nitroreductase"/>
    <property type="match status" value="1"/>
</dbReference>
<dbReference type="OrthoDB" id="9784375at2"/>
<name>A0A318N249_9PROT</name>
<evidence type="ECO:0000313" key="3">
    <source>
        <dbReference type="Proteomes" id="UP000247565"/>
    </source>
</evidence>
<dbReference type="InterPro" id="IPR050461">
    <property type="entry name" value="Nitroreductase_HadB/RutE"/>
</dbReference>
<protein>
    <submittedName>
        <fullName evidence="2">Malonic semialdehyde reductase</fullName>
    </submittedName>
</protein>
<dbReference type="InterPro" id="IPR000415">
    <property type="entry name" value="Nitroreductase-like"/>
</dbReference>
<dbReference type="Proteomes" id="UP000247565">
    <property type="component" value="Unassembled WGS sequence"/>
</dbReference>
<sequence length="198" mass="22457">MDEKSFLPMECLDRLFNLARTPRSWLNRDVESSVLYQLYDLVKMGPTSANCQPARFTFLSHPVSKEKLRPALTDGNIDLALSAPVIVIVAYDPIFYEKLPILYPTVELRSWYAGDMPFAEETALRNSTLQGGYMIVAARSLGLDVAPLSGFDNTMVDRLFFEEQGWHSNFLICLGYGNKENIGERNERLAFEEACLML</sequence>
<dbReference type="GO" id="GO:0016491">
    <property type="term" value="F:oxidoreductase activity"/>
    <property type="evidence" value="ECO:0007669"/>
    <property type="project" value="InterPro"/>
</dbReference>
<dbReference type="Gene3D" id="3.40.109.10">
    <property type="entry name" value="NADH Oxidase"/>
    <property type="match status" value="1"/>
</dbReference>
<gene>
    <name evidence="2" type="ORF">DK869_03595</name>
</gene>
<dbReference type="AlphaFoldDB" id="A0A318N249"/>
<dbReference type="InterPro" id="IPR029479">
    <property type="entry name" value="Nitroreductase"/>
</dbReference>
<dbReference type="EMBL" id="QGLT01000002">
    <property type="protein sequence ID" value="PXZ00854.1"/>
    <property type="molecule type" value="Genomic_DNA"/>
</dbReference>
<dbReference type="PANTHER" id="PTHR43543:SF1">
    <property type="entry name" value="MALONIC SEMIALDEHYDE REDUCTASE RUTE-RELATED"/>
    <property type="match status" value="1"/>
</dbReference>
<feature type="domain" description="Nitroreductase" evidence="1">
    <location>
        <begin position="20"/>
        <end position="176"/>
    </location>
</feature>
<reference evidence="2 3" key="1">
    <citation type="submission" date="2018-05" db="EMBL/GenBank/DDBJ databases">
        <title>Reference genomes for bee gut microbiota database.</title>
        <authorList>
            <person name="Ellegaard K.M."/>
        </authorList>
    </citation>
    <scope>NUCLEOTIDE SEQUENCE [LARGE SCALE GENOMIC DNA]</scope>
    <source>
        <strain evidence="2 3">ESL0284</strain>
    </source>
</reference>
<dbReference type="SUPFAM" id="SSF55469">
    <property type="entry name" value="FMN-dependent nitroreductase-like"/>
    <property type="match status" value="1"/>
</dbReference>
<keyword evidence="3" id="KW-1185">Reference proteome</keyword>
<accession>A0A318N249</accession>
<comment type="caution">
    <text evidence="2">The sequence shown here is derived from an EMBL/GenBank/DDBJ whole genome shotgun (WGS) entry which is preliminary data.</text>
</comment>
<organism evidence="2 3">
    <name type="scientific">Commensalibacter melissae</name>
    <dbReference type="NCBI Taxonomy" id="2070537"/>
    <lineage>
        <taxon>Bacteria</taxon>
        <taxon>Pseudomonadati</taxon>
        <taxon>Pseudomonadota</taxon>
        <taxon>Alphaproteobacteria</taxon>
        <taxon>Acetobacterales</taxon>
        <taxon>Acetobacteraceae</taxon>
    </lineage>
</organism>
<dbReference type="NCBIfam" id="NF003768">
    <property type="entry name" value="PRK05365.1"/>
    <property type="match status" value="1"/>
</dbReference>
<evidence type="ECO:0000313" key="2">
    <source>
        <dbReference type="EMBL" id="PXZ00854.1"/>
    </source>
</evidence>